<name>A0A5B9FUU4_9FLAO</name>
<evidence type="ECO:0000313" key="2">
    <source>
        <dbReference type="Proteomes" id="UP000321222"/>
    </source>
</evidence>
<dbReference type="Proteomes" id="UP000321222">
    <property type="component" value="Chromosome"/>
</dbReference>
<gene>
    <name evidence="1" type="ORF">FUA48_02610</name>
</gene>
<dbReference type="EMBL" id="CP042831">
    <property type="protein sequence ID" value="QEE48502.1"/>
    <property type="molecule type" value="Genomic_DNA"/>
</dbReference>
<dbReference type="KEGG" id="fak:FUA48_02610"/>
<keyword evidence="2" id="KW-1185">Reference proteome</keyword>
<organism evidence="1 2">
    <name type="scientific">Flavobacterium alkalisoli</name>
    <dbReference type="NCBI Taxonomy" id="2602769"/>
    <lineage>
        <taxon>Bacteria</taxon>
        <taxon>Pseudomonadati</taxon>
        <taxon>Bacteroidota</taxon>
        <taxon>Flavobacteriia</taxon>
        <taxon>Flavobacteriales</taxon>
        <taxon>Flavobacteriaceae</taxon>
        <taxon>Flavobacterium</taxon>
    </lineage>
</organism>
<dbReference type="RefSeq" id="WP_147581985.1">
    <property type="nucleotide sequence ID" value="NZ_CP042831.1"/>
</dbReference>
<evidence type="ECO:0000313" key="1">
    <source>
        <dbReference type="EMBL" id="QEE48502.1"/>
    </source>
</evidence>
<proteinExistence type="predicted"/>
<accession>A0A5B9FUU4</accession>
<reference evidence="1 2" key="1">
    <citation type="submission" date="2019-08" db="EMBL/GenBank/DDBJ databases">
        <title>Flavobacterium alkalisoli sp. nov., isolated from rhizosphere soil of Suaeda salsa.</title>
        <authorList>
            <person name="Sun J.-Q."/>
            <person name="Xu L."/>
        </authorList>
    </citation>
    <scope>NUCLEOTIDE SEQUENCE [LARGE SCALE GENOMIC DNA]</scope>
    <source>
        <strain evidence="1 2">XS-5</strain>
    </source>
</reference>
<protein>
    <submittedName>
        <fullName evidence="1">Uncharacterized protein</fullName>
    </submittedName>
</protein>
<dbReference type="AlphaFoldDB" id="A0A5B9FUU4"/>
<sequence length="76" mass="8908">MNWLFFLSSPIQKTTENAEDLQTETHNFLNPDKKRANFLLIINLNKAFLILFRIIKNNLVSILLPYNFVADKINTI</sequence>